<dbReference type="Proteomes" id="UP000198341">
    <property type="component" value="Chromosome 4"/>
</dbReference>
<dbReference type="AlphaFoldDB" id="K8F3C3"/>
<gene>
    <name evidence="3" type="ORF">Bathy04g01010</name>
</gene>
<dbReference type="EMBL" id="FO082275">
    <property type="protein sequence ID" value="CCO16028.1"/>
    <property type="molecule type" value="Genomic_DNA"/>
</dbReference>
<dbReference type="PANTHER" id="PTHR32387">
    <property type="entry name" value="WU:FJ29H11"/>
    <property type="match status" value="1"/>
</dbReference>
<name>K8F3C3_9CHLO</name>
<feature type="region of interest" description="Disordered" evidence="1">
    <location>
        <begin position="265"/>
        <end position="289"/>
    </location>
</feature>
<feature type="domain" description="Protein NO VEIN C-terminal" evidence="2">
    <location>
        <begin position="374"/>
        <end position="447"/>
    </location>
</feature>
<proteinExistence type="predicted"/>
<dbReference type="PANTHER" id="PTHR32387:SF0">
    <property type="entry name" value="PROTEIN NO VEIN"/>
    <property type="match status" value="1"/>
</dbReference>
<feature type="compositionally biased region" description="Acidic residues" evidence="1">
    <location>
        <begin position="266"/>
        <end position="285"/>
    </location>
</feature>
<dbReference type="Pfam" id="PF13020">
    <property type="entry name" value="NOV_C"/>
    <property type="match status" value="1"/>
</dbReference>
<organism evidence="3 4">
    <name type="scientific">Bathycoccus prasinos</name>
    <dbReference type="NCBI Taxonomy" id="41875"/>
    <lineage>
        <taxon>Eukaryota</taxon>
        <taxon>Viridiplantae</taxon>
        <taxon>Chlorophyta</taxon>
        <taxon>Mamiellophyceae</taxon>
        <taxon>Mamiellales</taxon>
        <taxon>Bathycoccaceae</taxon>
        <taxon>Bathycoccus</taxon>
    </lineage>
</organism>
<protein>
    <recommendedName>
        <fullName evidence="2">Protein NO VEIN C-terminal domain-containing protein</fullName>
    </recommendedName>
</protein>
<dbReference type="OrthoDB" id="498349at2759"/>
<dbReference type="RefSeq" id="XP_007513503.1">
    <property type="nucleotide sequence ID" value="XM_007513441.1"/>
</dbReference>
<evidence type="ECO:0000259" key="2">
    <source>
        <dbReference type="Pfam" id="PF13020"/>
    </source>
</evidence>
<evidence type="ECO:0000313" key="4">
    <source>
        <dbReference type="Proteomes" id="UP000198341"/>
    </source>
</evidence>
<reference evidence="3 4" key="1">
    <citation type="submission" date="2011-10" db="EMBL/GenBank/DDBJ databases">
        <authorList>
            <person name="Genoscope - CEA"/>
        </authorList>
    </citation>
    <scope>NUCLEOTIDE SEQUENCE [LARGE SCALE GENOMIC DNA]</scope>
    <source>
        <strain evidence="3 4">RCC 1105</strain>
    </source>
</reference>
<keyword evidence="4" id="KW-1185">Reference proteome</keyword>
<dbReference type="eggNOG" id="ENOG502RRFI">
    <property type="taxonomic scope" value="Eukaryota"/>
</dbReference>
<evidence type="ECO:0000256" key="1">
    <source>
        <dbReference type="SAM" id="MobiDB-lite"/>
    </source>
</evidence>
<dbReference type="InterPro" id="IPR052957">
    <property type="entry name" value="Auxin_embryo_med"/>
</dbReference>
<evidence type="ECO:0000313" key="3">
    <source>
        <dbReference type="EMBL" id="CCO16028.1"/>
    </source>
</evidence>
<accession>K8F3C3</accession>
<dbReference type="GeneID" id="19016126"/>
<dbReference type="InterPro" id="IPR024975">
    <property type="entry name" value="NOV_C"/>
</dbReference>
<dbReference type="KEGG" id="bpg:Bathy04g01010"/>
<sequence length="457" mass="53368">MEEKARREKEEIRLALAKAYFESKIENTDDFFASLLLSSSSSSSSDSSSLLKSNKNEILKLWRSALQEEHEGGGKEKVDDDAMIRTALREVFEAKFTNKNEDAPGKKRQKKIFDDGEQKQREEQKQRFCFLEQFVREREENVQKLKRDVLEEEMSLLKWREQRVREKKKHAEKRRRVEESSGLPYVPELTKPTKAECERFVREVEEGLEKKEYAPQFREVLERVRKTMETKNGGSAMVETAAAEYAMLHLGGAKYRAKKFALPRAEEEEEEKTGEEEEEEKEEEEEAKRRALQCEREFQLELEKSRRVNGTGEKKVGANANVVTHERWEGRMNSTSKSDALNHGSDVEYLTYRDVIPNMNKVDGVDWEKCGRLGERVVFNVLIQKYRGTNVSVKWMNEIEESNSFYDIMLTDGDSHAKTFIEVKATRFRDKNAFEISPWEWDFAVKPEEMVETCALS</sequence>
<feature type="region of interest" description="Disordered" evidence="1">
    <location>
        <begin position="95"/>
        <end position="119"/>
    </location>
</feature>